<dbReference type="Pfam" id="PF02734">
    <property type="entry name" value="Dak2"/>
    <property type="match status" value="1"/>
</dbReference>
<dbReference type="Gene3D" id="1.25.40.340">
    <property type="match status" value="1"/>
</dbReference>
<dbReference type="InterPro" id="IPR036117">
    <property type="entry name" value="DhaL_dom_sf"/>
</dbReference>
<dbReference type="GO" id="GO:0006071">
    <property type="term" value="P:glycerol metabolic process"/>
    <property type="evidence" value="ECO:0007669"/>
    <property type="project" value="InterPro"/>
</dbReference>
<evidence type="ECO:0000259" key="1">
    <source>
        <dbReference type="PROSITE" id="PS51480"/>
    </source>
</evidence>
<evidence type="ECO:0000313" key="3">
    <source>
        <dbReference type="Proteomes" id="UP000435138"/>
    </source>
</evidence>
<sequence>MRNTDSVSIIEMFSEIAVAINENSHRLVRLTDREGRGDHGAVTPDMFDAIEAELAGLEPSEWTPGRYFDLAAETLLTIPGVAPRLYASAFRRAGSALMRKHSILAEDFGSAFSAMATSFRDHAEREPGGAEIASVWLRASKAYAIESAAGGKLSACLQAATEAAEEQPEGFPKPGAGELSSILVIRAMRDALSQEN</sequence>
<keyword evidence="3" id="KW-1185">Reference proteome</keyword>
<gene>
    <name evidence="2" type="ORF">GAO09_13975</name>
</gene>
<dbReference type="AlphaFoldDB" id="A0A6A8A7E4"/>
<reference evidence="2 3" key="1">
    <citation type="submission" date="2019-11" db="EMBL/GenBank/DDBJ databases">
        <title>Genome analysis of Rhizobacterium cereale a novel genus and species isolated from maize roots in North Spain.</title>
        <authorList>
            <person name="Menendez E."/>
            <person name="Flores-Felix J.D."/>
            <person name="Ramirez-Bahena M.-H."/>
            <person name="Igual J.M."/>
            <person name="Garcia-Fraile P."/>
            <person name="Peix A."/>
            <person name="Velazquez E."/>
        </authorList>
    </citation>
    <scope>NUCLEOTIDE SEQUENCE [LARGE SCALE GENOMIC DNA]</scope>
    <source>
        <strain evidence="2 3">RZME27</strain>
    </source>
</reference>
<dbReference type="PROSITE" id="PS51480">
    <property type="entry name" value="DHAL"/>
    <property type="match status" value="1"/>
</dbReference>
<proteinExistence type="predicted"/>
<accession>A0A6A8A7E4</accession>
<dbReference type="EMBL" id="WIXI01000044">
    <property type="protein sequence ID" value="MQY47143.1"/>
    <property type="molecule type" value="Genomic_DNA"/>
</dbReference>
<protein>
    <submittedName>
        <fullName evidence="2">DAK2 domain-containing protein</fullName>
    </submittedName>
</protein>
<organism evidence="2 3">
    <name type="scientific">Endobacterium cereale</name>
    <dbReference type="NCBI Taxonomy" id="2663029"/>
    <lineage>
        <taxon>Bacteria</taxon>
        <taxon>Pseudomonadati</taxon>
        <taxon>Pseudomonadota</taxon>
        <taxon>Alphaproteobacteria</taxon>
        <taxon>Hyphomicrobiales</taxon>
        <taxon>Rhizobiaceae</taxon>
        <taxon>Endobacterium</taxon>
    </lineage>
</organism>
<evidence type="ECO:0000313" key="2">
    <source>
        <dbReference type="EMBL" id="MQY47143.1"/>
    </source>
</evidence>
<feature type="domain" description="DhaL" evidence="1">
    <location>
        <begin position="7"/>
        <end position="190"/>
    </location>
</feature>
<dbReference type="GO" id="GO:0004371">
    <property type="term" value="F:glycerone kinase activity"/>
    <property type="evidence" value="ECO:0007669"/>
    <property type="project" value="InterPro"/>
</dbReference>
<dbReference type="RefSeq" id="WP_153354631.1">
    <property type="nucleotide sequence ID" value="NZ_JAYKOO010000001.1"/>
</dbReference>
<dbReference type="Proteomes" id="UP000435138">
    <property type="component" value="Unassembled WGS sequence"/>
</dbReference>
<dbReference type="SUPFAM" id="SSF101473">
    <property type="entry name" value="DhaL-like"/>
    <property type="match status" value="1"/>
</dbReference>
<name>A0A6A8A7E4_9HYPH</name>
<comment type="caution">
    <text evidence="2">The sequence shown here is derived from an EMBL/GenBank/DDBJ whole genome shotgun (WGS) entry which is preliminary data.</text>
</comment>
<dbReference type="InterPro" id="IPR004007">
    <property type="entry name" value="DhaL_dom"/>
</dbReference>